<feature type="compositionally biased region" description="Polar residues" evidence="1">
    <location>
        <begin position="64"/>
        <end position="113"/>
    </location>
</feature>
<accession>A0A7K1SP88</accession>
<name>A0A7K1SP88_9BACT</name>
<keyword evidence="5" id="KW-1185">Reference proteome</keyword>
<feature type="signal peptide" evidence="2">
    <location>
        <begin position="1"/>
        <end position="20"/>
    </location>
</feature>
<evidence type="ECO:0000259" key="3">
    <source>
        <dbReference type="Pfam" id="PF13568"/>
    </source>
</evidence>
<reference evidence="4 5" key="1">
    <citation type="submission" date="2019-12" db="EMBL/GenBank/DDBJ databases">
        <title>Spirosoma sp. HMF4905 genome sequencing and assembly.</title>
        <authorList>
            <person name="Kang H."/>
            <person name="Cha I."/>
            <person name="Kim H."/>
            <person name="Joh K."/>
        </authorList>
    </citation>
    <scope>NUCLEOTIDE SEQUENCE [LARGE SCALE GENOMIC DNA]</scope>
    <source>
        <strain evidence="4 5">HMF4905</strain>
    </source>
</reference>
<sequence length="288" mass="30322">MKSFYSVLALILLSVSWAFAQTGSATGSSSTTSPNRQQELYDQYHGITKKPSTVTPVKAPAPASTANRVDQQRSTNKPTTKQASQQPSVTATPAQPTETANRPQRVVASSGTSGTRIGIRAGVTYPVFTETQPGFDPAIGFVGGLTFNFGAGHVSFQPEVNYTRYSTKVTDFGTYTQAVDGLEVPLFLKLSTGTYAGNRFFLNVGPYATYAMSASTNGKKESLDGKPGRFGFGAGAGLGAAIKAGPGHVTLEVRGLYPLGNVDNGFSTDSKEIFGQGTLGYIFPLGSR</sequence>
<dbReference type="InterPro" id="IPR025665">
    <property type="entry name" value="Beta-barrel_OMP_2"/>
</dbReference>
<organism evidence="4 5">
    <name type="scientific">Spirosoma arboris</name>
    <dbReference type="NCBI Taxonomy" id="2682092"/>
    <lineage>
        <taxon>Bacteria</taxon>
        <taxon>Pseudomonadati</taxon>
        <taxon>Bacteroidota</taxon>
        <taxon>Cytophagia</taxon>
        <taxon>Cytophagales</taxon>
        <taxon>Cytophagaceae</taxon>
        <taxon>Spirosoma</taxon>
    </lineage>
</organism>
<evidence type="ECO:0000313" key="5">
    <source>
        <dbReference type="Proteomes" id="UP000436006"/>
    </source>
</evidence>
<feature type="domain" description="Outer membrane protein beta-barrel" evidence="3">
    <location>
        <begin position="113"/>
        <end position="263"/>
    </location>
</feature>
<feature type="region of interest" description="Disordered" evidence="1">
    <location>
        <begin position="47"/>
        <end position="113"/>
    </location>
</feature>
<evidence type="ECO:0000313" key="4">
    <source>
        <dbReference type="EMBL" id="MVM35609.1"/>
    </source>
</evidence>
<dbReference type="RefSeq" id="WP_157590411.1">
    <property type="nucleotide sequence ID" value="NZ_WPIN01000024.1"/>
</dbReference>
<evidence type="ECO:0000256" key="2">
    <source>
        <dbReference type="SAM" id="SignalP"/>
    </source>
</evidence>
<comment type="caution">
    <text evidence="4">The sequence shown here is derived from an EMBL/GenBank/DDBJ whole genome shotgun (WGS) entry which is preliminary data.</text>
</comment>
<protein>
    <submittedName>
        <fullName evidence="4">Outer membrane beta-barrel protein</fullName>
    </submittedName>
</protein>
<dbReference type="Proteomes" id="UP000436006">
    <property type="component" value="Unassembled WGS sequence"/>
</dbReference>
<dbReference type="Pfam" id="PF13568">
    <property type="entry name" value="OMP_b-brl_2"/>
    <property type="match status" value="1"/>
</dbReference>
<proteinExistence type="predicted"/>
<dbReference type="AlphaFoldDB" id="A0A7K1SP88"/>
<evidence type="ECO:0000256" key="1">
    <source>
        <dbReference type="SAM" id="MobiDB-lite"/>
    </source>
</evidence>
<dbReference type="EMBL" id="WPIN01000024">
    <property type="protein sequence ID" value="MVM35609.1"/>
    <property type="molecule type" value="Genomic_DNA"/>
</dbReference>
<feature type="chain" id="PRO_5029842373" evidence="2">
    <location>
        <begin position="21"/>
        <end position="288"/>
    </location>
</feature>
<gene>
    <name evidence="4" type="ORF">GO755_36670</name>
</gene>
<keyword evidence="2" id="KW-0732">Signal</keyword>